<evidence type="ECO:0000313" key="4">
    <source>
        <dbReference type="RefSeq" id="XP_022154425.1"/>
    </source>
</evidence>
<dbReference type="OrthoDB" id="689350at2759"/>
<dbReference type="PANTHER" id="PTHR46119:SF8">
    <property type="entry name" value="OS08G0405700 PROTEIN"/>
    <property type="match status" value="1"/>
</dbReference>
<dbReference type="Gene3D" id="3.30.70.100">
    <property type="match status" value="1"/>
</dbReference>
<sequence>MKKKLGGFTCHSPTATAVCISANPRSAVVVPRRLARADVNANGVDRVRFASNGVNYLRLVASPSLSIRSEGRLPAVKQPVSTLSSSPENVFQVVVLRVALHCQGCASKVKRHLTKMEGVTSFSIDLEAKRVTVMGRISPHGVLESISKVKRAELWPMC</sequence>
<accession>A0A6J1DJK2</accession>
<dbReference type="GO" id="GO:0046872">
    <property type="term" value="F:metal ion binding"/>
    <property type="evidence" value="ECO:0007669"/>
    <property type="project" value="UniProtKB-KW"/>
</dbReference>
<keyword evidence="1" id="KW-0479">Metal-binding</keyword>
<evidence type="ECO:0000259" key="2">
    <source>
        <dbReference type="PROSITE" id="PS50846"/>
    </source>
</evidence>
<dbReference type="InterPro" id="IPR044526">
    <property type="entry name" value="NAKR1-3"/>
</dbReference>
<dbReference type="AlphaFoldDB" id="A0A6J1DJK2"/>
<evidence type="ECO:0000313" key="3">
    <source>
        <dbReference type="Proteomes" id="UP000504603"/>
    </source>
</evidence>
<evidence type="ECO:0000256" key="1">
    <source>
        <dbReference type="ARBA" id="ARBA00022723"/>
    </source>
</evidence>
<dbReference type="CDD" id="cd00371">
    <property type="entry name" value="HMA"/>
    <property type="match status" value="1"/>
</dbReference>
<dbReference type="Proteomes" id="UP000504603">
    <property type="component" value="Unplaced"/>
</dbReference>
<organism evidence="3 4">
    <name type="scientific">Momordica charantia</name>
    <name type="common">Bitter gourd</name>
    <name type="synonym">Balsam pear</name>
    <dbReference type="NCBI Taxonomy" id="3673"/>
    <lineage>
        <taxon>Eukaryota</taxon>
        <taxon>Viridiplantae</taxon>
        <taxon>Streptophyta</taxon>
        <taxon>Embryophyta</taxon>
        <taxon>Tracheophyta</taxon>
        <taxon>Spermatophyta</taxon>
        <taxon>Magnoliopsida</taxon>
        <taxon>eudicotyledons</taxon>
        <taxon>Gunneridae</taxon>
        <taxon>Pentapetalae</taxon>
        <taxon>rosids</taxon>
        <taxon>fabids</taxon>
        <taxon>Cucurbitales</taxon>
        <taxon>Cucurbitaceae</taxon>
        <taxon>Momordiceae</taxon>
        <taxon>Momordica</taxon>
    </lineage>
</organism>
<dbReference type="FunFam" id="3.30.70.100:FF:000008">
    <property type="entry name" value="Copper transport protein ATOX1"/>
    <property type="match status" value="1"/>
</dbReference>
<dbReference type="InterPro" id="IPR036163">
    <property type="entry name" value="HMA_dom_sf"/>
</dbReference>
<dbReference type="PANTHER" id="PTHR46119">
    <property type="entry name" value="OS08G0405700 PROTEIN"/>
    <property type="match status" value="1"/>
</dbReference>
<keyword evidence="3" id="KW-1185">Reference proteome</keyword>
<dbReference type="GeneID" id="111021696"/>
<name>A0A6J1DJK2_MOMCH</name>
<dbReference type="SUPFAM" id="SSF55008">
    <property type="entry name" value="HMA, heavy metal-associated domain"/>
    <property type="match status" value="1"/>
</dbReference>
<dbReference type="Pfam" id="PF00403">
    <property type="entry name" value="HMA"/>
    <property type="match status" value="1"/>
</dbReference>
<reference evidence="4" key="1">
    <citation type="submission" date="2025-08" db="UniProtKB">
        <authorList>
            <consortium name="RefSeq"/>
        </authorList>
    </citation>
    <scope>IDENTIFICATION</scope>
    <source>
        <strain evidence="4">OHB3-1</strain>
    </source>
</reference>
<dbReference type="KEGG" id="mcha:111021696"/>
<proteinExistence type="predicted"/>
<protein>
    <submittedName>
        <fullName evidence="4">Protein SODIUM POTASSIUM ROOT DEFECTIVE 1-like</fullName>
    </submittedName>
</protein>
<dbReference type="InterPro" id="IPR006121">
    <property type="entry name" value="HMA_dom"/>
</dbReference>
<feature type="domain" description="HMA" evidence="2">
    <location>
        <begin position="91"/>
        <end position="157"/>
    </location>
</feature>
<dbReference type="PROSITE" id="PS50846">
    <property type="entry name" value="HMA_2"/>
    <property type="match status" value="1"/>
</dbReference>
<gene>
    <name evidence="4" type="primary">LOC111021696</name>
</gene>
<dbReference type="RefSeq" id="XP_022154425.1">
    <property type="nucleotide sequence ID" value="XM_022298733.1"/>
</dbReference>